<reference evidence="2 3" key="1">
    <citation type="submission" date="2017-04" db="EMBL/GenBank/DDBJ databases">
        <title>Weissella cibaria strain m2 complete genome.</title>
        <authorList>
            <person name="Pan Q."/>
            <person name="Tan M."/>
            <person name="Yao F."/>
            <person name="Su S."/>
        </authorList>
    </citation>
    <scope>NUCLEOTIDE SEQUENCE [LARGE SCALE GENOMIC DNA]</scope>
    <source>
        <strain evidence="2 3">M2</strain>
    </source>
</reference>
<feature type="transmembrane region" description="Helical" evidence="1">
    <location>
        <begin position="95"/>
        <end position="111"/>
    </location>
</feature>
<proteinExistence type="predicted"/>
<feature type="transmembrane region" description="Helical" evidence="1">
    <location>
        <begin position="74"/>
        <end position="90"/>
    </location>
</feature>
<feature type="transmembrane region" description="Helical" evidence="1">
    <location>
        <begin position="52"/>
        <end position="68"/>
    </location>
</feature>
<dbReference type="AlphaFoldDB" id="A0A2S1KU81"/>
<feature type="transmembrane region" description="Helical" evidence="1">
    <location>
        <begin position="20"/>
        <end position="40"/>
    </location>
</feature>
<organism evidence="2 3">
    <name type="scientific">Weissella cibaria</name>
    <dbReference type="NCBI Taxonomy" id="137591"/>
    <lineage>
        <taxon>Bacteria</taxon>
        <taxon>Bacillati</taxon>
        <taxon>Bacillota</taxon>
        <taxon>Bacilli</taxon>
        <taxon>Lactobacillales</taxon>
        <taxon>Lactobacillaceae</taxon>
        <taxon>Weissella</taxon>
    </lineage>
</organism>
<keyword evidence="1" id="KW-0472">Membrane</keyword>
<feature type="transmembrane region" description="Helical" evidence="1">
    <location>
        <begin position="117"/>
        <end position="134"/>
    </location>
</feature>
<evidence type="ECO:0000313" key="3">
    <source>
        <dbReference type="Proteomes" id="UP000244870"/>
    </source>
</evidence>
<accession>A0A2S1KU81</accession>
<dbReference type="Proteomes" id="UP000244870">
    <property type="component" value="Chromosome"/>
</dbReference>
<evidence type="ECO:0000256" key="1">
    <source>
        <dbReference type="SAM" id="Phobius"/>
    </source>
</evidence>
<feature type="transmembrane region" description="Helical" evidence="1">
    <location>
        <begin position="237"/>
        <end position="254"/>
    </location>
</feature>
<keyword evidence="1" id="KW-0812">Transmembrane</keyword>
<feature type="transmembrane region" description="Helical" evidence="1">
    <location>
        <begin position="266"/>
        <end position="286"/>
    </location>
</feature>
<evidence type="ECO:0000313" key="2">
    <source>
        <dbReference type="EMBL" id="AWF96576.1"/>
    </source>
</evidence>
<sequence length="337" mass="38596">MTKVARFWGGADIVAMKSVNMIGAAVMLIAIIATAYSVRVKNAERDVVSIKLLLRMAIFPSALIAVSLPFGRDVWIYTFFCLSAFCLVNFVKDGFNILWLPFLYLAITWLIKFRGYAGLSVIVGILLYFAIKYVGRRFSKLFFIVLLIGGIGIFFVWFEFFNEWKFPIVDLSLADALNFQSGYYRNAEGEIIAQKTGGSDFMGAYNTTNFAVFLLQVIQSYAGNLVGPFPWQLTNAQSIYVFLFESAPMMYLIYRLWSKRQAFVEFLFSHNQMLALVCQAFTWWTMLALSNKNVGTGMRLKVPLFIFIWIVYYFFLESQKKKALGESDETNHNLRNV</sequence>
<dbReference type="EMBL" id="CP020928">
    <property type="protein sequence ID" value="AWF96576.1"/>
    <property type="molecule type" value="Genomic_DNA"/>
</dbReference>
<evidence type="ECO:0008006" key="4">
    <source>
        <dbReference type="Google" id="ProtNLM"/>
    </source>
</evidence>
<feature type="transmembrane region" description="Helical" evidence="1">
    <location>
        <begin position="141"/>
        <end position="158"/>
    </location>
</feature>
<feature type="transmembrane region" description="Helical" evidence="1">
    <location>
        <begin position="298"/>
        <end position="316"/>
    </location>
</feature>
<gene>
    <name evidence="2" type="ORF">B6254_2225</name>
</gene>
<protein>
    <recommendedName>
        <fullName evidence="4">Oligosaccharide repeat unit polymerase</fullName>
    </recommendedName>
</protein>
<name>A0A2S1KU81_9LACO</name>
<keyword evidence="1" id="KW-1133">Transmembrane helix</keyword>